<dbReference type="InterPro" id="IPR043502">
    <property type="entry name" value="DNA/RNA_pol_sf"/>
</dbReference>
<dbReference type="GO" id="GO:0003676">
    <property type="term" value="F:nucleic acid binding"/>
    <property type="evidence" value="ECO:0007669"/>
    <property type="project" value="InterPro"/>
</dbReference>
<reference evidence="3" key="1">
    <citation type="submission" date="2024-01" db="EMBL/GenBank/DDBJ databases">
        <authorList>
            <person name="Webb A."/>
        </authorList>
    </citation>
    <scope>NUCLEOTIDE SEQUENCE</scope>
    <source>
        <strain evidence="3">Pm1</strain>
    </source>
</reference>
<dbReference type="SUPFAM" id="SSF53098">
    <property type="entry name" value="Ribonuclease H-like"/>
    <property type="match status" value="1"/>
</dbReference>
<evidence type="ECO:0000256" key="1">
    <source>
        <dbReference type="SAM" id="MobiDB-lite"/>
    </source>
</evidence>
<dbReference type="Pfam" id="PF07727">
    <property type="entry name" value="RVT_2"/>
    <property type="match status" value="1"/>
</dbReference>
<gene>
    <name evidence="3" type="ORF">PM001_LOCUS15934</name>
</gene>
<dbReference type="PANTHER" id="PTHR11439">
    <property type="entry name" value="GAG-POL-RELATED RETROTRANSPOSON"/>
    <property type="match status" value="1"/>
</dbReference>
<evidence type="ECO:0000313" key="4">
    <source>
        <dbReference type="Proteomes" id="UP001162060"/>
    </source>
</evidence>
<feature type="compositionally biased region" description="Acidic residues" evidence="1">
    <location>
        <begin position="277"/>
        <end position="293"/>
    </location>
</feature>
<organism evidence="3 4">
    <name type="scientific">Peronospora matthiolae</name>
    <dbReference type="NCBI Taxonomy" id="2874970"/>
    <lineage>
        <taxon>Eukaryota</taxon>
        <taxon>Sar</taxon>
        <taxon>Stramenopiles</taxon>
        <taxon>Oomycota</taxon>
        <taxon>Peronosporomycetes</taxon>
        <taxon>Peronosporales</taxon>
        <taxon>Peronosporaceae</taxon>
        <taxon>Peronospora</taxon>
    </lineage>
</organism>
<evidence type="ECO:0000313" key="3">
    <source>
        <dbReference type="EMBL" id="CAK7930784.1"/>
    </source>
</evidence>
<dbReference type="SUPFAM" id="SSF56672">
    <property type="entry name" value="DNA/RNA polymerases"/>
    <property type="match status" value="1"/>
</dbReference>
<dbReference type="Proteomes" id="UP001162060">
    <property type="component" value="Unassembled WGS sequence"/>
</dbReference>
<dbReference type="EMBL" id="CAKLBY020000169">
    <property type="protein sequence ID" value="CAK7930784.1"/>
    <property type="molecule type" value="Genomic_DNA"/>
</dbReference>
<evidence type="ECO:0000259" key="2">
    <source>
        <dbReference type="PROSITE" id="PS50994"/>
    </source>
</evidence>
<dbReference type="PANTHER" id="PTHR11439:SF463">
    <property type="entry name" value="REVERSE TRANSCRIPTASE TY1_COPIA-TYPE DOMAIN-CONTAINING PROTEIN"/>
    <property type="match status" value="1"/>
</dbReference>
<proteinExistence type="predicted"/>
<dbReference type="CDD" id="cd09272">
    <property type="entry name" value="RNase_HI_RT_Ty1"/>
    <property type="match status" value="1"/>
</dbReference>
<dbReference type="InterPro" id="IPR013103">
    <property type="entry name" value="RVT_2"/>
</dbReference>
<feature type="region of interest" description="Disordered" evidence="1">
    <location>
        <begin position="225"/>
        <end position="298"/>
    </location>
</feature>
<dbReference type="GO" id="GO:0015074">
    <property type="term" value="P:DNA integration"/>
    <property type="evidence" value="ECO:0007669"/>
    <property type="project" value="InterPro"/>
</dbReference>
<dbReference type="AlphaFoldDB" id="A0AAV1U7N2"/>
<dbReference type="InterPro" id="IPR036397">
    <property type="entry name" value="RNaseH_sf"/>
</dbReference>
<dbReference type="PROSITE" id="PS50994">
    <property type="entry name" value="INTEGRASE"/>
    <property type="match status" value="1"/>
</dbReference>
<comment type="caution">
    <text evidence="3">The sequence shown here is derived from an EMBL/GenBank/DDBJ whole genome shotgun (WGS) entry which is preliminary data.</text>
</comment>
<feature type="domain" description="Integrase catalytic" evidence="2">
    <location>
        <begin position="1"/>
        <end position="129"/>
    </location>
</feature>
<sequence length="769" mass="86911">MKGFCLRSKSESEDCIKNHIIKIQTQFGTKIKFVRHDGAHEFATNSITTFYEDHGIEQQVTVPYAHQTNGTAERAIRTIVTIGRSLLHHAKLEKCFWAEAAMTAIYIKNRLPSPKIDPKTPFEIVYKSKPSVKHMRVFGCRAFILTPREKRLKWDPKAREGMFMGYEEASKAYRVYDIEAGQVVISRDITFDESTFDFSMDRPSDDDEDAELDLDLLAINEDDVRQTVSKHTGKRKSEARLGMSRSARPRTGLEQASAPEHVSNRHQKRRSSAPETMSDDEEDASDYDQDDDSTPPTFWRASANAVEATDLAEPVTFQDAINGPDQAHWRNAVKAELKSMHLRGVFRAAKLPRGQGAIGTKWVFTIKRKADGSVEKYKARLVSKGFKQKYGIDYTETFSPVVKYVTLRMVIAITKYFDWPLDQLDVVTAFLYGVLKEKVYCVIPEGIEMDGDFDCLELVNAIYGLKQASRVGTRLSTSSSLELIAQTKADLKTRFEMTDSGKCTFVLDIELVDESDGSMMMCQRRYVNDILKRFGMDECKATASPVDLSTRLVASSEAAKIDVHFREAVGALMHLTTATRPDIAYAVGYVSRFMENPQQEHWTAVKRIFRYLQGTKSHGLRFQPSDKIDFRGYSDADWAGDHADRKSTSGYAFVLLAEYIALSLAIQEGKWVHRLLCEILAAANEPGPDLVIREDNQSCIKMTKNPVNHGRAKHIDTKYHHIRDEVKRGEVQLEYCETSVMMADIMTKGLSGPRHKDLTTALGIRASSD</sequence>
<protein>
    <recommendedName>
        <fullName evidence="2">Integrase catalytic domain-containing protein</fullName>
    </recommendedName>
</protein>
<dbReference type="Pfam" id="PF25597">
    <property type="entry name" value="SH3_retrovirus"/>
    <property type="match status" value="1"/>
</dbReference>
<dbReference type="InterPro" id="IPR057670">
    <property type="entry name" value="SH3_retrovirus"/>
</dbReference>
<dbReference type="InterPro" id="IPR001584">
    <property type="entry name" value="Integrase_cat-core"/>
</dbReference>
<dbReference type="InterPro" id="IPR012337">
    <property type="entry name" value="RNaseH-like_sf"/>
</dbReference>
<accession>A0AAV1U7N2</accession>
<name>A0AAV1U7N2_9STRA</name>
<dbReference type="Gene3D" id="3.30.420.10">
    <property type="entry name" value="Ribonuclease H-like superfamily/Ribonuclease H"/>
    <property type="match status" value="1"/>
</dbReference>